<evidence type="ECO:0000313" key="5">
    <source>
        <dbReference type="EMBL" id="MDP9800973.1"/>
    </source>
</evidence>
<dbReference type="InterPro" id="IPR020828">
    <property type="entry name" value="GlycerAld_3-P_DH_NAD(P)-bd"/>
</dbReference>
<evidence type="ECO:0000256" key="2">
    <source>
        <dbReference type="ARBA" id="ARBA00023002"/>
    </source>
</evidence>
<dbReference type="Proteomes" id="UP001235966">
    <property type="component" value="Unassembled WGS sequence"/>
</dbReference>
<dbReference type="CDD" id="cd18126">
    <property type="entry name" value="GAPDH_I_C"/>
    <property type="match status" value="1"/>
</dbReference>
<evidence type="ECO:0000256" key="3">
    <source>
        <dbReference type="RuleBase" id="RU000397"/>
    </source>
</evidence>
<feature type="domain" description="Glyceraldehyde 3-phosphate dehydrogenase NAD(P) binding" evidence="4">
    <location>
        <begin position="3"/>
        <end position="155"/>
    </location>
</feature>
<dbReference type="EMBL" id="JAUSQW010000001">
    <property type="protein sequence ID" value="MDP9800973.1"/>
    <property type="molecule type" value="Genomic_DNA"/>
</dbReference>
<comment type="similarity">
    <text evidence="1 3">Belongs to the glyceraldehyde-3-phosphate dehydrogenase family.</text>
</comment>
<dbReference type="EC" id="1.2.1.12" evidence="5"/>
<evidence type="ECO:0000256" key="1">
    <source>
        <dbReference type="ARBA" id="ARBA00007406"/>
    </source>
</evidence>
<dbReference type="PIRSF" id="PIRSF000149">
    <property type="entry name" value="GAP_DH"/>
    <property type="match status" value="1"/>
</dbReference>
<name>A0ABT9NBU9_9ACTO</name>
<sequence length="336" mass="35767">MTTKIGINGFGRIGRTFVRAALKTGADVDIVAVNDLTSPEMLADLLEWDTLDGHLEGVSVDGDVISVGNDSFKVLSEPDPAKIPWGELGVDVVIESTGRFVDAEKAKAHLAGGAKKVIISAPAKGSDSDVQTIVLGVNDDTLDPEKFDVFSNGSCTTNSLAPLAKVLNDNFGIVNGLMTTVHAYTSDQRLHDAPHKDARRARAAAMSIIPTSSGAAKAIGKVIPELDGKLTGAALRVPVPVGSITDLTVVLDKDVTVDEVNAAFKKASEQENFKGILQYSEAPIVSSDIVRNDHSSIYDAPLTEVIGGRTVKVHGWYDNEWAFSLRLVDFAQRLGY</sequence>
<proteinExistence type="inferred from homology"/>
<dbReference type="CDD" id="cd05214">
    <property type="entry name" value="GAPDH_I_N"/>
    <property type="match status" value="1"/>
</dbReference>
<dbReference type="NCBIfam" id="TIGR01534">
    <property type="entry name" value="GAPDH-I"/>
    <property type="match status" value="1"/>
</dbReference>
<dbReference type="Gene3D" id="3.40.50.720">
    <property type="entry name" value="NAD(P)-binding Rossmann-like Domain"/>
    <property type="match status" value="1"/>
</dbReference>
<dbReference type="SUPFAM" id="SSF55347">
    <property type="entry name" value="Glyceraldehyde-3-phosphate dehydrogenase-like, C-terminal domain"/>
    <property type="match status" value="1"/>
</dbReference>
<dbReference type="PRINTS" id="PR00078">
    <property type="entry name" value="G3PDHDRGNASE"/>
</dbReference>
<dbReference type="Pfam" id="PF00044">
    <property type="entry name" value="Gp_dh_N"/>
    <property type="match status" value="1"/>
</dbReference>
<gene>
    <name evidence="5" type="ORF">J2S49_001049</name>
</gene>
<dbReference type="SMART" id="SM00846">
    <property type="entry name" value="Gp_dh_N"/>
    <property type="match status" value="1"/>
</dbReference>
<dbReference type="InterPro" id="IPR020829">
    <property type="entry name" value="GlycerAld_3-P_DH_cat"/>
</dbReference>
<dbReference type="GO" id="GO:0004365">
    <property type="term" value="F:glyceraldehyde-3-phosphate dehydrogenase (NAD+) (phosphorylating) activity"/>
    <property type="evidence" value="ECO:0007669"/>
    <property type="project" value="UniProtKB-EC"/>
</dbReference>
<dbReference type="InterPro" id="IPR020831">
    <property type="entry name" value="GlycerAld/Erythrose_P_DH"/>
</dbReference>
<dbReference type="Gene3D" id="3.30.360.10">
    <property type="entry name" value="Dihydrodipicolinate Reductase, domain 2"/>
    <property type="match status" value="1"/>
</dbReference>
<evidence type="ECO:0000259" key="4">
    <source>
        <dbReference type="SMART" id="SM00846"/>
    </source>
</evidence>
<evidence type="ECO:0000313" key="6">
    <source>
        <dbReference type="Proteomes" id="UP001235966"/>
    </source>
</evidence>
<dbReference type="SUPFAM" id="SSF51735">
    <property type="entry name" value="NAD(P)-binding Rossmann-fold domains"/>
    <property type="match status" value="1"/>
</dbReference>
<reference evidence="5 6" key="1">
    <citation type="submission" date="2023-07" db="EMBL/GenBank/DDBJ databases">
        <title>Sequencing the genomes of 1000 actinobacteria strains.</title>
        <authorList>
            <person name="Klenk H.-P."/>
        </authorList>
    </citation>
    <scope>NUCLEOTIDE SEQUENCE [LARGE SCALE GENOMIC DNA]</scope>
    <source>
        <strain evidence="5 6">DSM 102162</strain>
    </source>
</reference>
<dbReference type="InterPro" id="IPR006424">
    <property type="entry name" value="Glyceraldehyde-3-P_DH_1"/>
</dbReference>
<keyword evidence="6" id="KW-1185">Reference proteome</keyword>
<dbReference type="PANTHER" id="PTHR43148">
    <property type="entry name" value="GLYCERALDEHYDE-3-PHOSPHATE DEHYDROGENASE 2"/>
    <property type="match status" value="1"/>
</dbReference>
<keyword evidence="2 5" id="KW-0560">Oxidoreductase</keyword>
<dbReference type="Pfam" id="PF02800">
    <property type="entry name" value="Gp_dh_C"/>
    <property type="match status" value="1"/>
</dbReference>
<comment type="caution">
    <text evidence="5">The sequence shown here is derived from an EMBL/GenBank/DDBJ whole genome shotgun (WGS) entry which is preliminary data.</text>
</comment>
<accession>A0ABT9NBU9</accession>
<dbReference type="RefSeq" id="WP_307014495.1">
    <property type="nucleotide sequence ID" value="NZ_JAUSQW010000001.1"/>
</dbReference>
<dbReference type="InterPro" id="IPR036291">
    <property type="entry name" value="NAD(P)-bd_dom_sf"/>
</dbReference>
<organism evidence="5 6">
    <name type="scientific">Arcanobacterium wilhelmae</name>
    <dbReference type="NCBI Taxonomy" id="1803177"/>
    <lineage>
        <taxon>Bacteria</taxon>
        <taxon>Bacillati</taxon>
        <taxon>Actinomycetota</taxon>
        <taxon>Actinomycetes</taxon>
        <taxon>Actinomycetales</taxon>
        <taxon>Actinomycetaceae</taxon>
        <taxon>Arcanobacterium</taxon>
    </lineage>
</organism>
<protein>
    <submittedName>
        <fullName evidence="5">Glyceraldehyde 3-phosphate dehydrogenase</fullName>
        <ecNumber evidence="5">1.2.1.12</ecNumber>
    </submittedName>
</protein>